<protein>
    <submittedName>
        <fullName evidence="4">Sulfotransferase domain-containing protein</fullName>
        <ecNumber evidence="4">2.8.2.-</ecNumber>
    </submittedName>
</protein>
<name>A0ABU0YQ69_9PROT</name>
<sequence length="304" mass="34593">MNQMAPIAWPVKSREMHNHHMDSTVWNSFKFRDDDVVVATWAKSGTTWTQQIVAQLIFNGAEGIDVSTMSPWVDLRIMPKAVIDGLELQTHRRVLKTHLPVDALVFSPKAKYIYIGRDGRDAIWSLFNHHINATDAFFAAFNNCPGRHGPGLERGANDAHAFYTRWFEQNGEPYWPFWENIRSWWQIRHLPNVLLMHFSDMKRDLPGAIRRIADFLDVEIDAAVFPKIVRHCSFDYMKAHADKVAPLGGVLWQGGAQTFVNKGTNGRWRDTLSAEEVAAYEAKAMAELGSDCAWWLAMGEGAQP</sequence>
<comment type="caution">
    <text evidence="4">The sequence shown here is derived from an EMBL/GenBank/DDBJ whole genome shotgun (WGS) entry which is preliminary data.</text>
</comment>
<dbReference type="Pfam" id="PF00685">
    <property type="entry name" value="Sulfotransfer_1"/>
    <property type="match status" value="1"/>
</dbReference>
<dbReference type="InterPro" id="IPR027417">
    <property type="entry name" value="P-loop_NTPase"/>
</dbReference>
<evidence type="ECO:0000313" key="4">
    <source>
        <dbReference type="EMBL" id="MDQ7249873.1"/>
    </source>
</evidence>
<organism evidence="4 5">
    <name type="scientific">Dongia sedimenti</name>
    <dbReference type="NCBI Taxonomy" id="3064282"/>
    <lineage>
        <taxon>Bacteria</taxon>
        <taxon>Pseudomonadati</taxon>
        <taxon>Pseudomonadota</taxon>
        <taxon>Alphaproteobacteria</taxon>
        <taxon>Rhodospirillales</taxon>
        <taxon>Dongiaceae</taxon>
        <taxon>Dongia</taxon>
    </lineage>
</organism>
<dbReference type="EMBL" id="JAUYVI010000006">
    <property type="protein sequence ID" value="MDQ7249873.1"/>
    <property type="molecule type" value="Genomic_DNA"/>
</dbReference>
<comment type="similarity">
    <text evidence="1">Belongs to the sulfotransferase 1 family.</text>
</comment>
<dbReference type="EC" id="2.8.2.-" evidence="4"/>
<evidence type="ECO:0000256" key="1">
    <source>
        <dbReference type="ARBA" id="ARBA00005771"/>
    </source>
</evidence>
<accession>A0ABU0YQ69</accession>
<evidence type="ECO:0000256" key="2">
    <source>
        <dbReference type="ARBA" id="ARBA00022679"/>
    </source>
</evidence>
<proteinExistence type="inferred from homology"/>
<reference evidence="5" key="1">
    <citation type="submission" date="2023-08" db="EMBL/GenBank/DDBJ databases">
        <title>Rhodospirillaceae gen. nov., a novel taxon isolated from the Yangtze River Yuezi River estuary sludge.</title>
        <authorList>
            <person name="Ruan L."/>
        </authorList>
    </citation>
    <scope>NUCLEOTIDE SEQUENCE [LARGE SCALE GENOMIC DNA]</scope>
    <source>
        <strain evidence="5">R-7</strain>
    </source>
</reference>
<evidence type="ECO:0000313" key="5">
    <source>
        <dbReference type="Proteomes" id="UP001230156"/>
    </source>
</evidence>
<dbReference type="Proteomes" id="UP001230156">
    <property type="component" value="Unassembled WGS sequence"/>
</dbReference>
<dbReference type="RefSeq" id="WP_379958382.1">
    <property type="nucleotide sequence ID" value="NZ_JAUYVI010000006.1"/>
</dbReference>
<dbReference type="PANTHER" id="PTHR11783">
    <property type="entry name" value="SULFOTRANSFERASE SULT"/>
    <property type="match status" value="1"/>
</dbReference>
<evidence type="ECO:0000259" key="3">
    <source>
        <dbReference type="Pfam" id="PF00685"/>
    </source>
</evidence>
<dbReference type="Gene3D" id="3.40.50.300">
    <property type="entry name" value="P-loop containing nucleotide triphosphate hydrolases"/>
    <property type="match status" value="1"/>
</dbReference>
<gene>
    <name evidence="4" type="ORF">Q8A70_19445</name>
</gene>
<dbReference type="SUPFAM" id="SSF52540">
    <property type="entry name" value="P-loop containing nucleoside triphosphate hydrolases"/>
    <property type="match status" value="1"/>
</dbReference>
<feature type="domain" description="Sulfotransferase" evidence="3">
    <location>
        <begin position="33"/>
        <end position="279"/>
    </location>
</feature>
<dbReference type="InterPro" id="IPR000863">
    <property type="entry name" value="Sulfotransferase_dom"/>
</dbReference>
<dbReference type="GO" id="GO:0016740">
    <property type="term" value="F:transferase activity"/>
    <property type="evidence" value="ECO:0007669"/>
    <property type="project" value="UniProtKB-KW"/>
</dbReference>
<keyword evidence="5" id="KW-1185">Reference proteome</keyword>
<keyword evidence="2 4" id="KW-0808">Transferase</keyword>